<keyword evidence="3" id="KW-1185">Reference proteome</keyword>
<dbReference type="InterPro" id="IPR001375">
    <property type="entry name" value="Peptidase_S9_cat"/>
</dbReference>
<keyword evidence="2" id="KW-0378">Hydrolase</keyword>
<proteinExistence type="predicted"/>
<gene>
    <name evidence="2" type="ORF">ACFSJ0_18445</name>
</gene>
<evidence type="ECO:0000259" key="1">
    <source>
        <dbReference type="Pfam" id="PF00326"/>
    </source>
</evidence>
<evidence type="ECO:0000313" key="2">
    <source>
        <dbReference type="EMBL" id="MFD1539041.1"/>
    </source>
</evidence>
<dbReference type="GO" id="GO:0016787">
    <property type="term" value="F:hydrolase activity"/>
    <property type="evidence" value="ECO:0007669"/>
    <property type="project" value="UniProtKB-KW"/>
</dbReference>
<dbReference type="RefSeq" id="WP_219532938.1">
    <property type="nucleotide sequence ID" value="NZ_JAHKRM010000016.1"/>
</dbReference>
<sequence>MKRILAWVTSIILVLAVAGIGGAGWYYSGLVIDPSRGDSYPLEVTAVAAGRVTLKGGGDLAAPGTYGLTWPEGNATVGEVVATGAGTVTRELREVRQGDLRPGVHVYLDRWMWGHEDPRTALGLPYQKVSVHGELGDFPAWRTEGGSKTWVITVHGRNATASESLRYVPVFHRLGMPVLGISYRNDPGAPAADDGKFHLGATEWKDVAAAITYARGQGATGVLLYGFSMGGGIVPMAARNLPGEPIKGMILDSPVMDWNGPIDLGAEQRGVPLWLASVGKFVVERRTGISLDDLDQVRHAAAFKVPILLFVDDDDNSVPIGPSLEFAERRPDLVTLVRTKGGGHVGSWNADRARYEKALRDFAMRFSA</sequence>
<dbReference type="EMBL" id="JBHUCM010000016">
    <property type="protein sequence ID" value="MFD1539041.1"/>
    <property type="molecule type" value="Genomic_DNA"/>
</dbReference>
<organism evidence="2 3">
    <name type="scientific">Nonomuraea guangzhouensis</name>
    <dbReference type="NCBI Taxonomy" id="1291555"/>
    <lineage>
        <taxon>Bacteria</taxon>
        <taxon>Bacillati</taxon>
        <taxon>Actinomycetota</taxon>
        <taxon>Actinomycetes</taxon>
        <taxon>Streptosporangiales</taxon>
        <taxon>Streptosporangiaceae</taxon>
        <taxon>Nonomuraea</taxon>
    </lineage>
</organism>
<evidence type="ECO:0000313" key="3">
    <source>
        <dbReference type="Proteomes" id="UP001597097"/>
    </source>
</evidence>
<protein>
    <submittedName>
        <fullName evidence="2">Alpha/beta hydrolase</fullName>
    </submittedName>
</protein>
<dbReference type="Proteomes" id="UP001597097">
    <property type="component" value="Unassembled WGS sequence"/>
</dbReference>
<reference evidence="3" key="1">
    <citation type="journal article" date="2019" name="Int. J. Syst. Evol. Microbiol.">
        <title>The Global Catalogue of Microorganisms (GCM) 10K type strain sequencing project: providing services to taxonomists for standard genome sequencing and annotation.</title>
        <authorList>
            <consortium name="The Broad Institute Genomics Platform"/>
            <consortium name="The Broad Institute Genome Sequencing Center for Infectious Disease"/>
            <person name="Wu L."/>
            <person name="Ma J."/>
        </authorList>
    </citation>
    <scope>NUCLEOTIDE SEQUENCE [LARGE SCALE GENOMIC DNA]</scope>
    <source>
        <strain evidence="3">CGMCC 1.15399</strain>
    </source>
</reference>
<feature type="domain" description="Peptidase S9 prolyl oligopeptidase catalytic" evidence="1">
    <location>
        <begin position="188"/>
        <end position="359"/>
    </location>
</feature>
<comment type="caution">
    <text evidence="2">The sequence shown here is derived from an EMBL/GenBank/DDBJ whole genome shotgun (WGS) entry which is preliminary data.</text>
</comment>
<dbReference type="Pfam" id="PF00326">
    <property type="entry name" value="Peptidase_S9"/>
    <property type="match status" value="1"/>
</dbReference>
<accession>A0ABW4G9E9</accession>
<name>A0ABW4G9E9_9ACTN</name>